<dbReference type="Pfam" id="PF02008">
    <property type="entry name" value="zf-CXXC"/>
    <property type="match status" value="1"/>
</dbReference>
<feature type="compositionally biased region" description="Acidic residues" evidence="5">
    <location>
        <begin position="592"/>
        <end position="614"/>
    </location>
</feature>
<dbReference type="InterPro" id="IPR002857">
    <property type="entry name" value="Znf_CXXC"/>
</dbReference>
<evidence type="ECO:0000259" key="6">
    <source>
        <dbReference type="PROSITE" id="PS50982"/>
    </source>
</evidence>
<reference evidence="8" key="2">
    <citation type="submission" date="2020-02" db="EMBL/GenBank/DDBJ databases">
        <title>Esox lucius (northern pike) genome, fEsoLuc1, primary haplotype.</title>
        <authorList>
            <person name="Myers G."/>
            <person name="Karagic N."/>
            <person name="Meyer A."/>
            <person name="Pippel M."/>
            <person name="Reichard M."/>
            <person name="Winkler S."/>
            <person name="Tracey A."/>
            <person name="Sims Y."/>
            <person name="Howe K."/>
            <person name="Rhie A."/>
            <person name="Formenti G."/>
            <person name="Durbin R."/>
            <person name="Fedrigo O."/>
            <person name="Jarvis E.D."/>
        </authorList>
    </citation>
    <scope>NUCLEOTIDE SEQUENCE [LARGE SCALE GENOMIC DNA]</scope>
</reference>
<dbReference type="PROSITE" id="PS50982">
    <property type="entry name" value="MBD"/>
    <property type="match status" value="1"/>
</dbReference>
<feature type="compositionally biased region" description="Gly residues" evidence="5">
    <location>
        <begin position="1394"/>
        <end position="1405"/>
    </location>
</feature>
<feature type="region of interest" description="Disordered" evidence="5">
    <location>
        <begin position="80"/>
        <end position="108"/>
    </location>
</feature>
<reference evidence="8" key="3">
    <citation type="submission" date="2025-08" db="UniProtKB">
        <authorList>
            <consortium name="Ensembl"/>
        </authorList>
    </citation>
    <scope>IDENTIFICATION</scope>
</reference>
<feature type="region of interest" description="Disordered" evidence="5">
    <location>
        <begin position="822"/>
        <end position="888"/>
    </location>
</feature>
<feature type="domain" description="MBD" evidence="6">
    <location>
        <begin position="163"/>
        <end position="232"/>
    </location>
</feature>
<dbReference type="GO" id="GO:0003677">
    <property type="term" value="F:DNA binding"/>
    <property type="evidence" value="ECO:0007669"/>
    <property type="project" value="InterPro"/>
</dbReference>
<feature type="compositionally biased region" description="Basic residues" evidence="5">
    <location>
        <begin position="833"/>
        <end position="847"/>
    </location>
</feature>
<feature type="region of interest" description="Disordered" evidence="5">
    <location>
        <begin position="558"/>
        <end position="672"/>
    </location>
</feature>
<reference evidence="9" key="1">
    <citation type="journal article" date="2014" name="PLoS ONE">
        <title>The genome and linkage map of the northern pike (Esox lucius): conserved synteny revealed between the salmonid sister group and the Neoteleostei.</title>
        <authorList>
            <person name="Rondeau E.B."/>
            <person name="Minkley D.R."/>
            <person name="Leong J.S."/>
            <person name="Messmer A.M."/>
            <person name="Jantzen J.R."/>
            <person name="von Schalburg K.R."/>
            <person name="Lemon C."/>
            <person name="Bird N.H."/>
            <person name="Koop B.F."/>
        </authorList>
    </citation>
    <scope>NUCLEOTIDE SEQUENCE</scope>
</reference>
<dbReference type="InterPro" id="IPR001739">
    <property type="entry name" value="Methyl_CpG_DNA-bd"/>
</dbReference>
<dbReference type="CDD" id="cd01396">
    <property type="entry name" value="MeCP2_MBD"/>
    <property type="match status" value="1"/>
</dbReference>
<feature type="compositionally biased region" description="Polar residues" evidence="5">
    <location>
        <begin position="80"/>
        <end position="90"/>
    </location>
</feature>
<evidence type="ECO:0000256" key="5">
    <source>
        <dbReference type="SAM" id="MobiDB-lite"/>
    </source>
</evidence>
<evidence type="ECO:0000256" key="4">
    <source>
        <dbReference type="PROSITE-ProRule" id="PRU00509"/>
    </source>
</evidence>
<organism evidence="8 9">
    <name type="scientific">Esox lucius</name>
    <name type="common">Northern pike</name>
    <dbReference type="NCBI Taxonomy" id="8010"/>
    <lineage>
        <taxon>Eukaryota</taxon>
        <taxon>Metazoa</taxon>
        <taxon>Chordata</taxon>
        <taxon>Craniata</taxon>
        <taxon>Vertebrata</taxon>
        <taxon>Euteleostomi</taxon>
        <taxon>Actinopterygii</taxon>
        <taxon>Neopterygii</taxon>
        <taxon>Teleostei</taxon>
        <taxon>Protacanthopterygii</taxon>
        <taxon>Esociformes</taxon>
        <taxon>Esocidae</taxon>
        <taxon>Esox</taxon>
    </lineage>
</organism>
<feature type="region of interest" description="Disordered" evidence="5">
    <location>
        <begin position="1055"/>
        <end position="1173"/>
    </location>
</feature>
<evidence type="ECO:0008006" key="10">
    <source>
        <dbReference type="Google" id="ProtNLM"/>
    </source>
</evidence>
<evidence type="ECO:0000313" key="8">
    <source>
        <dbReference type="Ensembl" id="ENSELUP00000066904.2"/>
    </source>
</evidence>
<dbReference type="PROSITE" id="PS51058">
    <property type="entry name" value="ZF_CXXC"/>
    <property type="match status" value="1"/>
</dbReference>
<proteinExistence type="predicted"/>
<feature type="compositionally biased region" description="Basic residues" evidence="5">
    <location>
        <begin position="565"/>
        <end position="574"/>
    </location>
</feature>
<sequence length="1405" mass="155395">MDQLYSTGPQMDVKRAKPLILRRDAVEGRMVARHIALEKDPSPSPTDQTGAGVEVCGEEIVIQLESDMLPIGAELQMDMASSNGLGSQPSAAPGNPDGPPGSWFEPLGEDDVAGEVIRGGNRVPSCRNRAQVIPIPAGLDKDCLLYHPSRRAPRRKWRRPVDEDEDWDDCSALGPGWKRKAVFRQSSMPARRRWDTYYSSPDGYRVRSKVELAKYFSGGVDLTHFDFSSGLFLDEKNGLKHLNHVEEVHSSSTSTSVTGTPRTGTPDIDRNHNPKRTPGTPQQSLQNQVNFLHVTQSPTVSVHDILLATDRLSPSVRPPSLRRRSMAITPSGGDAVVVRRSSLLPLSPAKNDLSQLGLQTVSPAKNDLSQLGLQTVSPAKNDLSQLGLQTVSPAKNDLSQLGLQTVSPAKKELSQLGLQIPERHRKVVVVLRPDLDLDPITCPPPRHLALVNQWTQQFNGSKMSLNGHKELDMEESPENPQGPPVKRSYAEKIQHLKMANQEDAAKKPSPSIVFRKVGDDKWVLGGKQLEVKEEEVDNSSTTSLYNKKNRKKFDRDWTNVTRRASISRKVKMKATVKDLDEEADQHQKEVVPDEEEEEEEEEEDEEEEEEEEEREEKPLRRIRTLQQKVKVKEETKEDLKQQKKKIRVKEKEDEEEWRPNKIVNSDGSETDERTEMTNIPYKTGKLKRSQGCGTCAPCQRSDCDRCIFCMDKPRNGGLNRKKQKCKYRRCLNMPTKKDLRTILYKKRKGEQYGPSVLISPGPGRVTNGPGDIPEIGLGGLPGSVPVGPAGIPLGTGVSVLPGAVARHPSEYFIFGKKRSQWHSLKSGSEHTRGRGRGRGKGRGRPPKRSQWSNVPLSDTPATDDTDEDEGPVYFTNPLHLEEEEGEDGGVWRELQERDNDQEGTDQIIQMSPSCMPATLSNGVFGSEEAYISSSSQPYPQSCYQGDHGNLKVIRMNGHQITSIIPGPTLASSAMPVIYPAPEDYLRSEPPSIHYLRSEPPPVNNLRSEPPSIHYLRSEPPSIHYLRSEPPPVNNLRSEHPSIHYLRSEPPSIHYLRSEPPPVNNLRSEPPSVHYLRSEPPSVHYLRSEPPPVNNLRSEPPPVNNLRSEPPPVNNLRSEPPPVNNLRSEPPSVHYLRSEPPPVNNLRSEPPPVNNLRSEPPSVSSMSPSRTPSGGFPPGYTEELQLVELYAEVPRTIINLGAPDPSEFPGSKVTSRLTPEVEDFNSDEITPVITDTFSLAVGPESGGEDRDAELFGFLRALRRTVLPAHWVGVMAHGPLLQLLQCSKLSTMADTVLQIQPGFCYQVTVQGQPLLLTHPLYDAHPPRLTSIPQLVTLLLDLETRVVCPGFPVPPPPPWRHKQAGSGAGPVCESHGLRPPGAPGGGALWEVQHHRGGGGPGSGGGAGI</sequence>
<accession>A0A6Q2YLM7</accession>
<dbReference type="Ensembl" id="ENSELUT00000045296.2">
    <property type="protein sequence ID" value="ENSELUP00000066904.2"/>
    <property type="gene ID" value="ENSELUG00000033414.2"/>
</dbReference>
<dbReference type="OMA" id="EMMEESR"/>
<feature type="region of interest" description="Disordered" evidence="5">
    <location>
        <begin position="1356"/>
        <end position="1405"/>
    </location>
</feature>
<reference evidence="8" key="4">
    <citation type="submission" date="2025-09" db="UniProtKB">
        <authorList>
            <consortium name="Ensembl"/>
        </authorList>
    </citation>
    <scope>IDENTIFICATION</scope>
</reference>
<dbReference type="Proteomes" id="UP000265140">
    <property type="component" value="Chromosome 12"/>
</dbReference>
<dbReference type="Gene3D" id="3.30.890.10">
    <property type="entry name" value="Methyl-cpg-binding Protein 2, Chain A"/>
    <property type="match status" value="1"/>
</dbReference>
<feature type="compositionally biased region" description="Polar residues" evidence="5">
    <location>
        <begin position="849"/>
        <end position="860"/>
    </location>
</feature>
<feature type="compositionally biased region" description="Acidic residues" evidence="5">
    <location>
        <begin position="861"/>
        <end position="870"/>
    </location>
</feature>
<feature type="compositionally biased region" description="Pro residues" evidence="5">
    <location>
        <begin position="1088"/>
        <end position="1122"/>
    </location>
</feature>
<protein>
    <recommendedName>
        <fullName evidence="10">Methyl-CpG binding domain protein 1b</fullName>
    </recommendedName>
</protein>
<keyword evidence="2 4" id="KW-0863">Zinc-finger</keyword>
<dbReference type="GeneTree" id="ENSGT00940000169444"/>
<feature type="domain" description="CXXC-type" evidence="7">
    <location>
        <begin position="684"/>
        <end position="731"/>
    </location>
</feature>
<evidence type="ECO:0000313" key="9">
    <source>
        <dbReference type="Proteomes" id="UP000265140"/>
    </source>
</evidence>
<keyword evidence="9" id="KW-1185">Reference proteome</keyword>
<feature type="region of interest" description="Disordered" evidence="5">
    <location>
        <begin position="247"/>
        <end position="283"/>
    </location>
</feature>
<evidence type="ECO:0000256" key="2">
    <source>
        <dbReference type="ARBA" id="ARBA00022771"/>
    </source>
</evidence>
<feature type="compositionally biased region" description="Low complexity" evidence="5">
    <location>
        <begin position="250"/>
        <end position="266"/>
    </location>
</feature>
<feature type="compositionally biased region" description="Low complexity" evidence="5">
    <location>
        <begin position="1157"/>
        <end position="1172"/>
    </location>
</feature>
<dbReference type="InterPro" id="IPR016177">
    <property type="entry name" value="DNA-bd_dom_sf"/>
</dbReference>
<dbReference type="SMART" id="SM00391">
    <property type="entry name" value="MBD"/>
    <property type="match status" value="1"/>
</dbReference>
<keyword evidence="3" id="KW-0862">Zinc</keyword>
<feature type="compositionally biased region" description="Basic and acidic residues" evidence="5">
    <location>
        <begin position="630"/>
        <end position="641"/>
    </location>
</feature>
<keyword evidence="1" id="KW-0479">Metal-binding</keyword>
<dbReference type="SUPFAM" id="SSF54171">
    <property type="entry name" value="DNA-binding domain"/>
    <property type="match status" value="1"/>
</dbReference>
<evidence type="ECO:0000256" key="3">
    <source>
        <dbReference type="ARBA" id="ARBA00022833"/>
    </source>
</evidence>
<dbReference type="GO" id="GO:0008270">
    <property type="term" value="F:zinc ion binding"/>
    <property type="evidence" value="ECO:0007669"/>
    <property type="project" value="UniProtKB-KW"/>
</dbReference>
<dbReference type="Pfam" id="PF01429">
    <property type="entry name" value="MBD"/>
    <property type="match status" value="1"/>
</dbReference>
<dbReference type="InParanoid" id="A0A6Q2YLM7"/>
<dbReference type="Bgee" id="ENSELUG00000033414">
    <property type="expression patterns" value="Expressed in testis and 14 other cell types or tissues"/>
</dbReference>
<evidence type="ECO:0000259" key="7">
    <source>
        <dbReference type="PROSITE" id="PS51058"/>
    </source>
</evidence>
<evidence type="ECO:0000256" key="1">
    <source>
        <dbReference type="ARBA" id="ARBA00022723"/>
    </source>
</evidence>
<feature type="compositionally biased region" description="Pro residues" evidence="5">
    <location>
        <begin position="1138"/>
        <end position="1152"/>
    </location>
</feature>
<name>A0A6Q2YLM7_ESOLU</name>